<dbReference type="SUPFAM" id="SSF64288">
    <property type="entry name" value="Chorismate lyase-like"/>
    <property type="match status" value="1"/>
</dbReference>
<keyword evidence="2" id="KW-0238">DNA-binding</keyword>
<dbReference type="InterPro" id="IPR050679">
    <property type="entry name" value="Bact_HTH_transcr_reg"/>
</dbReference>
<keyword evidence="3" id="KW-0804">Transcription</keyword>
<evidence type="ECO:0000256" key="3">
    <source>
        <dbReference type="ARBA" id="ARBA00023163"/>
    </source>
</evidence>
<dbReference type="NCBIfam" id="NF041547">
    <property type="entry name" value="GntR_LSA1692"/>
    <property type="match status" value="1"/>
</dbReference>
<name>A0ABW4E9G4_9LACO</name>
<reference evidence="6" key="1">
    <citation type="journal article" date="2019" name="Int. J. Syst. Evol. Microbiol.">
        <title>The Global Catalogue of Microorganisms (GCM) 10K type strain sequencing project: providing services to taxonomists for standard genome sequencing and annotation.</title>
        <authorList>
            <consortium name="The Broad Institute Genomics Platform"/>
            <consortium name="The Broad Institute Genome Sequencing Center for Infectious Disease"/>
            <person name="Wu L."/>
            <person name="Ma J."/>
        </authorList>
    </citation>
    <scope>NUCLEOTIDE SEQUENCE [LARGE SCALE GENOMIC DNA]</scope>
    <source>
        <strain evidence="6">CCM 8903</strain>
    </source>
</reference>
<dbReference type="PANTHER" id="PTHR44846">
    <property type="entry name" value="MANNOSYL-D-GLYCERATE TRANSPORT/METABOLISM SYSTEM REPRESSOR MNGR-RELATED"/>
    <property type="match status" value="1"/>
</dbReference>
<dbReference type="Gene3D" id="1.10.10.10">
    <property type="entry name" value="Winged helix-like DNA-binding domain superfamily/Winged helix DNA-binding domain"/>
    <property type="match status" value="1"/>
</dbReference>
<dbReference type="PANTHER" id="PTHR44846:SF1">
    <property type="entry name" value="MANNOSYL-D-GLYCERATE TRANSPORT_METABOLISM SYSTEM REPRESSOR MNGR-RELATED"/>
    <property type="match status" value="1"/>
</dbReference>
<evidence type="ECO:0000313" key="5">
    <source>
        <dbReference type="EMBL" id="MFD1486012.1"/>
    </source>
</evidence>
<gene>
    <name evidence="5" type="ORF">ACFQ5J_12340</name>
</gene>
<sequence>MSEPKYATVVKTIQQRIQEGYYVPAQRLPSEYTLAEEFGVTRMTIRKAIGVLINQHLLVKKPGYGTYVVEQSQDKIASGQNGLQGFTEVAQSYGKTSHTEVLAYEPLITPSPAILAKLATPGRPNGQYDRLVRRRFWDDDPMTIEEVVLCHEYVAGKQAKDFEGSLFAILEQQVDIAYAHQEIEATAADERLAALLDQKRNAPLLVSHTVTFTSDGKPILYDQSYYRSDKYSFKSTLMRRP</sequence>
<evidence type="ECO:0000313" key="6">
    <source>
        <dbReference type="Proteomes" id="UP001597252"/>
    </source>
</evidence>
<dbReference type="InterPro" id="IPR036390">
    <property type="entry name" value="WH_DNA-bd_sf"/>
</dbReference>
<dbReference type="SUPFAM" id="SSF46785">
    <property type="entry name" value="Winged helix' DNA-binding domain"/>
    <property type="match status" value="1"/>
</dbReference>
<dbReference type="InterPro" id="IPR036388">
    <property type="entry name" value="WH-like_DNA-bd_sf"/>
</dbReference>
<feature type="domain" description="HTH gntR-type" evidence="4">
    <location>
        <begin position="3"/>
        <end position="71"/>
    </location>
</feature>
<dbReference type="InterPro" id="IPR011663">
    <property type="entry name" value="UTRA"/>
</dbReference>
<dbReference type="SMART" id="SM00866">
    <property type="entry name" value="UTRA"/>
    <property type="match status" value="1"/>
</dbReference>
<accession>A0ABW4E9G4</accession>
<dbReference type="SMART" id="SM00345">
    <property type="entry name" value="HTH_GNTR"/>
    <property type="match status" value="1"/>
</dbReference>
<dbReference type="CDD" id="cd07377">
    <property type="entry name" value="WHTH_GntR"/>
    <property type="match status" value="1"/>
</dbReference>
<proteinExistence type="predicted"/>
<dbReference type="EMBL" id="JBHTON010000052">
    <property type="protein sequence ID" value="MFD1486012.1"/>
    <property type="molecule type" value="Genomic_DNA"/>
</dbReference>
<comment type="caution">
    <text evidence="5">The sequence shown here is derived from an EMBL/GenBank/DDBJ whole genome shotgun (WGS) entry which is preliminary data.</text>
</comment>
<keyword evidence="1" id="KW-0805">Transcription regulation</keyword>
<protein>
    <submittedName>
        <fullName evidence="5">GntR family transcriptional regulator, LSA1692 subfamily</fullName>
    </submittedName>
</protein>
<dbReference type="RefSeq" id="WP_125754142.1">
    <property type="nucleotide sequence ID" value="NZ_JBHTON010000052.1"/>
</dbReference>
<dbReference type="PROSITE" id="PS50949">
    <property type="entry name" value="HTH_GNTR"/>
    <property type="match status" value="1"/>
</dbReference>
<dbReference type="Pfam" id="PF00392">
    <property type="entry name" value="GntR"/>
    <property type="match status" value="1"/>
</dbReference>
<dbReference type="Proteomes" id="UP001597252">
    <property type="component" value="Unassembled WGS sequence"/>
</dbReference>
<dbReference type="InterPro" id="IPR028978">
    <property type="entry name" value="Chorismate_lyase_/UTRA_dom_sf"/>
</dbReference>
<evidence type="ECO:0000256" key="2">
    <source>
        <dbReference type="ARBA" id="ARBA00023125"/>
    </source>
</evidence>
<evidence type="ECO:0000259" key="4">
    <source>
        <dbReference type="PROSITE" id="PS50949"/>
    </source>
</evidence>
<dbReference type="Gene3D" id="3.40.1410.10">
    <property type="entry name" value="Chorismate lyase-like"/>
    <property type="match status" value="1"/>
</dbReference>
<dbReference type="PRINTS" id="PR00035">
    <property type="entry name" value="HTHGNTR"/>
</dbReference>
<evidence type="ECO:0000256" key="1">
    <source>
        <dbReference type="ARBA" id="ARBA00023015"/>
    </source>
</evidence>
<dbReference type="Pfam" id="PF07702">
    <property type="entry name" value="UTRA"/>
    <property type="match status" value="1"/>
</dbReference>
<dbReference type="InterPro" id="IPR000524">
    <property type="entry name" value="Tscrpt_reg_HTH_GntR"/>
</dbReference>
<keyword evidence="6" id="KW-1185">Reference proteome</keyword>
<organism evidence="5 6">
    <name type="scientific">Lacticaseibacillus baoqingensis</name>
    <dbReference type="NCBI Taxonomy" id="2486013"/>
    <lineage>
        <taxon>Bacteria</taxon>
        <taxon>Bacillati</taxon>
        <taxon>Bacillota</taxon>
        <taxon>Bacilli</taxon>
        <taxon>Lactobacillales</taxon>
        <taxon>Lactobacillaceae</taxon>
        <taxon>Lacticaseibacillus</taxon>
    </lineage>
</organism>